<accession>A0A6J5N0L8</accession>
<sequence>MKIGEIGGKITARVKGTLDIIVPKGVSPLGTLYQQELKILAGSYTTPSGQVFEYGELKLNSCFLSYYLRNKVVSTPVNGLNGTIKEYISAEDVLITVSGNIVAGIGFLYPEDKVLALTSLYEAKKTLKVKNNFLNNKLNVNSVVIEEIRTRDPEDFTVVPFEMSLISDFDDFDNFDNFILS</sequence>
<name>A0A6J5N0L8_9CAUD</name>
<dbReference type="Pfam" id="PF19512">
    <property type="entry name" value="DUF6046"/>
    <property type="match status" value="1"/>
</dbReference>
<reference evidence="2" key="1">
    <citation type="submission" date="2020-04" db="EMBL/GenBank/DDBJ databases">
        <authorList>
            <person name="Chiriac C."/>
            <person name="Salcher M."/>
            <person name="Ghai R."/>
            <person name="Kavagutti S V."/>
        </authorList>
    </citation>
    <scope>NUCLEOTIDE SEQUENCE</scope>
</reference>
<evidence type="ECO:0000259" key="1">
    <source>
        <dbReference type="Pfam" id="PF19512"/>
    </source>
</evidence>
<evidence type="ECO:0000313" key="2">
    <source>
        <dbReference type="EMBL" id="CAB4153125.1"/>
    </source>
</evidence>
<dbReference type="EMBL" id="LR796584">
    <property type="protein sequence ID" value="CAB4153125.1"/>
    <property type="molecule type" value="Genomic_DNA"/>
</dbReference>
<proteinExistence type="predicted"/>
<organism evidence="2">
    <name type="scientific">uncultured Caudovirales phage</name>
    <dbReference type="NCBI Taxonomy" id="2100421"/>
    <lineage>
        <taxon>Viruses</taxon>
        <taxon>Duplodnaviria</taxon>
        <taxon>Heunggongvirae</taxon>
        <taxon>Uroviricota</taxon>
        <taxon>Caudoviricetes</taxon>
        <taxon>Peduoviridae</taxon>
        <taxon>Maltschvirus</taxon>
        <taxon>Maltschvirus maltsch</taxon>
    </lineage>
</organism>
<dbReference type="InterPro" id="IPR046109">
    <property type="entry name" value="DUF6046"/>
</dbReference>
<protein>
    <recommendedName>
        <fullName evidence="1">DUF6046 domain-containing protein</fullName>
    </recommendedName>
</protein>
<gene>
    <name evidence="2" type="ORF">UFOVP615_48</name>
</gene>
<feature type="domain" description="DUF6046" evidence="1">
    <location>
        <begin position="62"/>
        <end position="169"/>
    </location>
</feature>